<feature type="transmembrane region" description="Helical" evidence="1">
    <location>
        <begin position="46"/>
        <end position="68"/>
    </location>
</feature>
<accession>A0A085TXG8</accession>
<dbReference type="InterPro" id="IPR013656">
    <property type="entry name" value="PAS_4"/>
</dbReference>
<keyword evidence="4" id="KW-1185">Reference proteome</keyword>
<name>A0A085TXG8_9RHOB</name>
<dbReference type="PATRIC" id="fig|1317124.6.peg.1688"/>
<feature type="domain" description="PAS" evidence="2">
    <location>
        <begin position="78"/>
        <end position="143"/>
    </location>
</feature>
<dbReference type="InterPro" id="IPR000014">
    <property type="entry name" value="PAS"/>
</dbReference>
<dbReference type="EMBL" id="AQRC01000005">
    <property type="protein sequence ID" value="KFE35415.1"/>
    <property type="molecule type" value="Genomic_DNA"/>
</dbReference>
<dbReference type="GO" id="GO:0016301">
    <property type="term" value="F:kinase activity"/>
    <property type="evidence" value="ECO:0007669"/>
    <property type="project" value="UniProtKB-KW"/>
</dbReference>
<keyword evidence="3" id="KW-0808">Transferase</keyword>
<evidence type="ECO:0000259" key="2">
    <source>
        <dbReference type="SMART" id="SM00091"/>
    </source>
</evidence>
<organism evidence="3 4">
    <name type="scientific">Thioclava atlantica</name>
    <dbReference type="NCBI Taxonomy" id="1317124"/>
    <lineage>
        <taxon>Bacteria</taxon>
        <taxon>Pseudomonadati</taxon>
        <taxon>Pseudomonadota</taxon>
        <taxon>Alphaproteobacteria</taxon>
        <taxon>Rhodobacterales</taxon>
        <taxon>Paracoccaceae</taxon>
        <taxon>Thioclava</taxon>
    </lineage>
</organism>
<evidence type="ECO:0000313" key="3">
    <source>
        <dbReference type="EMBL" id="KFE35415.1"/>
    </source>
</evidence>
<reference evidence="3 4" key="2">
    <citation type="journal article" date="2015" name="Antonie Van Leeuwenhoek">
        <title>Thioclava indica sp. nov., isolated from surface seawater of the Indian Ocean.</title>
        <authorList>
            <person name="Liu Y."/>
            <person name="Lai Q."/>
            <person name="Du J."/>
            <person name="Xu H."/>
            <person name="Jiang L."/>
            <person name="Shao Z."/>
        </authorList>
    </citation>
    <scope>NUCLEOTIDE SEQUENCE [LARGE SCALE GENOMIC DNA]</scope>
    <source>
        <strain evidence="3 4">13D2W-2</strain>
    </source>
</reference>
<evidence type="ECO:0000313" key="4">
    <source>
        <dbReference type="Proteomes" id="UP000028607"/>
    </source>
</evidence>
<protein>
    <submittedName>
        <fullName evidence="3">Signal transduction histidine kinase</fullName>
    </submittedName>
</protein>
<dbReference type="Pfam" id="PF08448">
    <property type="entry name" value="PAS_4"/>
    <property type="match status" value="1"/>
</dbReference>
<keyword evidence="1" id="KW-1133">Transmembrane helix</keyword>
<keyword evidence="1" id="KW-0812">Transmembrane</keyword>
<feature type="domain" description="PAS" evidence="2">
    <location>
        <begin position="272"/>
        <end position="334"/>
    </location>
</feature>
<dbReference type="STRING" id="1317124.DW2_08297"/>
<keyword evidence="1" id="KW-0472">Membrane</keyword>
<gene>
    <name evidence="3" type="ORF">DW2_08297</name>
</gene>
<evidence type="ECO:0000256" key="1">
    <source>
        <dbReference type="SAM" id="Phobius"/>
    </source>
</evidence>
<dbReference type="SMART" id="SM00091">
    <property type="entry name" value="PAS"/>
    <property type="match status" value="2"/>
</dbReference>
<reference evidence="4" key="1">
    <citation type="submission" date="2013-04" db="EMBL/GenBank/DDBJ databases">
        <title>Thioclava sp. 13D2W-2 Genome Sequencing.</title>
        <authorList>
            <person name="Lai Q."/>
            <person name="Li G."/>
            <person name="Shao Z."/>
        </authorList>
    </citation>
    <scope>NUCLEOTIDE SEQUENCE [LARGE SCALE GENOMIC DNA]</scope>
    <source>
        <strain evidence="4">13D2W-2</strain>
    </source>
</reference>
<proteinExistence type="predicted"/>
<dbReference type="SUPFAM" id="SSF55785">
    <property type="entry name" value="PYP-like sensor domain (PAS domain)"/>
    <property type="match status" value="1"/>
</dbReference>
<feature type="transmembrane region" description="Helical" evidence="1">
    <location>
        <begin position="21"/>
        <end position="40"/>
    </location>
</feature>
<keyword evidence="3" id="KW-0418">Kinase</keyword>
<dbReference type="InterPro" id="IPR035965">
    <property type="entry name" value="PAS-like_dom_sf"/>
</dbReference>
<dbReference type="Gene3D" id="3.30.450.20">
    <property type="entry name" value="PAS domain"/>
    <property type="match status" value="1"/>
</dbReference>
<dbReference type="Proteomes" id="UP000028607">
    <property type="component" value="Unassembled WGS sequence"/>
</dbReference>
<sequence>MGRNELALQPLSKTMASLAPGAVYLALAAVLAAGLAVLIPDRATTWALFSVAGTLLVTSIAMRGAFFVEKRRHGRLQEALSQFIANDASPSFATNEQGEIGYQNRAALERFGSRGGQALTRTLAELFADPGGVLRRLKNKAVATGAAREDLVTRRGHLRLSVHRVGASDYLWRLEDMAERVIGGRGAETISLPMLTVSKGGTILFMNEALRRLVGERVRSLDRIFTDLPLRSGEEHEIRAEAGPVTAVVAQIDGAGGRSEVYLLPIASQRRDAEGAHFEALPVALIKLSAHGKVQAANRAARGLLGRIETQTRLSDLLEGLGRPVSDWVTDALAGRADGRPEVLRARHGEREVFLQVTLSRILENGRAGLLAVLSDATQLKTLEAQFVQSQKM</sequence>
<dbReference type="AlphaFoldDB" id="A0A085TXG8"/>
<dbReference type="eggNOG" id="COG4191">
    <property type="taxonomic scope" value="Bacteria"/>
</dbReference>
<dbReference type="CDD" id="cd00130">
    <property type="entry name" value="PAS"/>
    <property type="match status" value="1"/>
</dbReference>
<comment type="caution">
    <text evidence="3">The sequence shown here is derived from an EMBL/GenBank/DDBJ whole genome shotgun (WGS) entry which is preliminary data.</text>
</comment>